<keyword evidence="15" id="KW-1185">Reference proteome</keyword>
<keyword evidence="5 10" id="KW-0346">Stress response</keyword>
<dbReference type="InterPro" id="IPR000740">
    <property type="entry name" value="GrpE"/>
</dbReference>
<evidence type="ECO:0000256" key="6">
    <source>
        <dbReference type="ARBA" id="ARBA00023186"/>
    </source>
</evidence>
<feature type="compositionally biased region" description="Basic and acidic residues" evidence="13">
    <location>
        <begin position="1"/>
        <end position="26"/>
    </location>
</feature>
<comment type="function">
    <text evidence="7 10 11">Participates actively in the response to hyperosmotic and heat shock by preventing the aggregation of stress-denatured proteins, in association with DnaK and GrpE. It is the nucleotide exchange factor for DnaK and may function as a thermosensor. Unfolded proteins bind initially to DnaJ; upon interaction with the DnaJ-bound protein, DnaK hydrolyzes its bound ATP, resulting in the formation of a stable complex. GrpE releases ADP from DnaK; ATP binding to DnaK triggers the release of the substrate protein, thus completing the reaction cycle. Several rounds of ATP-dependent interactions between DnaJ, DnaK and GrpE are required for fully efficient folding.</text>
</comment>
<evidence type="ECO:0000256" key="13">
    <source>
        <dbReference type="SAM" id="MobiDB-lite"/>
    </source>
</evidence>
<dbReference type="Proteomes" id="UP000094472">
    <property type="component" value="Unassembled WGS sequence"/>
</dbReference>
<dbReference type="GO" id="GO:0051082">
    <property type="term" value="F:unfolded protein binding"/>
    <property type="evidence" value="ECO:0007669"/>
    <property type="project" value="TreeGrafter"/>
</dbReference>
<evidence type="ECO:0000313" key="14">
    <source>
        <dbReference type="EMBL" id="ODS01961.1"/>
    </source>
</evidence>
<dbReference type="InterPro" id="IPR013805">
    <property type="entry name" value="GrpE_CC"/>
</dbReference>
<name>A0A1E3W857_9HYPH</name>
<dbReference type="GO" id="GO:0051087">
    <property type="term" value="F:protein-folding chaperone binding"/>
    <property type="evidence" value="ECO:0007669"/>
    <property type="project" value="InterPro"/>
</dbReference>
<organism evidence="14 15">
    <name type="scientific">Methyloceanibacter superfactus</name>
    <dbReference type="NCBI Taxonomy" id="1774969"/>
    <lineage>
        <taxon>Bacteria</taxon>
        <taxon>Pseudomonadati</taxon>
        <taxon>Pseudomonadota</taxon>
        <taxon>Alphaproteobacteria</taxon>
        <taxon>Hyphomicrobiales</taxon>
        <taxon>Hyphomicrobiaceae</taxon>
        <taxon>Methyloceanibacter</taxon>
    </lineage>
</organism>
<feature type="region of interest" description="Disordered" evidence="13">
    <location>
        <begin position="191"/>
        <end position="221"/>
    </location>
</feature>
<dbReference type="GO" id="GO:0000774">
    <property type="term" value="F:adenyl-nucleotide exchange factor activity"/>
    <property type="evidence" value="ECO:0007669"/>
    <property type="project" value="InterPro"/>
</dbReference>
<sequence>MPDDTNDPREANEDQAKAAESAKAETQDMSDDAGLEVGADLETLLAENADMRDKLLRTMADMENLRRRTEREKADTARYAISNFARDVLTIGDNLKRVIEHVPADAAAQDPALKSFLEGVELTERELLNMMERHASPASSPSGQRFDPNSQQAMYEVPNTDVPEGTVVEVMQAGYMIGDRCLRPALVAVSKGGAKPAPQAKPGNGFGPGGPANDDFPAGGD</sequence>
<comment type="caution">
    <text evidence="14">The sequence shown here is derived from an EMBL/GenBank/DDBJ whole genome shotgun (WGS) entry which is preliminary data.</text>
</comment>
<reference evidence="14 15" key="1">
    <citation type="journal article" date="2016" name="Environ. Microbiol.">
        <title>New Methyloceanibacter diversity from North Sea sediments includes methanotroph containing solely the soluble methane monooxygenase.</title>
        <authorList>
            <person name="Vekeman B."/>
            <person name="Kerckhof F.M."/>
            <person name="Cremers G."/>
            <person name="de Vos P."/>
            <person name="Vandamme P."/>
            <person name="Boon N."/>
            <person name="Op den Camp H.J."/>
            <person name="Heylen K."/>
        </authorList>
    </citation>
    <scope>NUCLEOTIDE SEQUENCE [LARGE SCALE GENOMIC DNA]</scope>
    <source>
        <strain evidence="14 15">R-67175</strain>
    </source>
</reference>
<dbReference type="EMBL" id="LPWF01000002">
    <property type="protein sequence ID" value="ODS01961.1"/>
    <property type="molecule type" value="Genomic_DNA"/>
</dbReference>
<dbReference type="SUPFAM" id="SSF51064">
    <property type="entry name" value="Head domain of nucleotide exchange factor GrpE"/>
    <property type="match status" value="1"/>
</dbReference>
<evidence type="ECO:0000256" key="1">
    <source>
        <dbReference type="ARBA" id="ARBA00004496"/>
    </source>
</evidence>
<dbReference type="FunFam" id="2.30.22.10:FF:000001">
    <property type="entry name" value="Protein GrpE"/>
    <property type="match status" value="1"/>
</dbReference>
<dbReference type="GO" id="GO:0006457">
    <property type="term" value="P:protein folding"/>
    <property type="evidence" value="ECO:0007669"/>
    <property type="project" value="InterPro"/>
</dbReference>
<evidence type="ECO:0000256" key="9">
    <source>
        <dbReference type="ARBA" id="ARBA00076414"/>
    </source>
</evidence>
<evidence type="ECO:0000256" key="2">
    <source>
        <dbReference type="ARBA" id="ARBA00009054"/>
    </source>
</evidence>
<evidence type="ECO:0000256" key="5">
    <source>
        <dbReference type="ARBA" id="ARBA00023016"/>
    </source>
</evidence>
<evidence type="ECO:0000256" key="8">
    <source>
        <dbReference type="ARBA" id="ARBA00072274"/>
    </source>
</evidence>
<dbReference type="PRINTS" id="PR00773">
    <property type="entry name" value="GRPEPROTEIN"/>
</dbReference>
<gene>
    <name evidence="10" type="primary">grpE</name>
    <name evidence="14" type="ORF">AUC69_00165</name>
</gene>
<dbReference type="Pfam" id="PF01025">
    <property type="entry name" value="GrpE"/>
    <property type="match status" value="1"/>
</dbReference>
<comment type="subcellular location">
    <subcellularLocation>
        <location evidence="1 10">Cytoplasm</location>
    </subcellularLocation>
</comment>
<dbReference type="PANTHER" id="PTHR21237:SF23">
    <property type="entry name" value="GRPE PROTEIN HOMOLOG, MITOCHONDRIAL"/>
    <property type="match status" value="1"/>
</dbReference>
<proteinExistence type="inferred from homology"/>
<evidence type="ECO:0000256" key="4">
    <source>
        <dbReference type="ARBA" id="ARBA00022490"/>
    </source>
</evidence>
<evidence type="ECO:0000313" key="15">
    <source>
        <dbReference type="Proteomes" id="UP000094472"/>
    </source>
</evidence>
<dbReference type="PANTHER" id="PTHR21237">
    <property type="entry name" value="GRPE PROTEIN"/>
    <property type="match status" value="1"/>
</dbReference>
<dbReference type="CDD" id="cd00446">
    <property type="entry name" value="GrpE"/>
    <property type="match status" value="1"/>
</dbReference>
<feature type="region of interest" description="Disordered" evidence="13">
    <location>
        <begin position="1"/>
        <end position="35"/>
    </location>
</feature>
<keyword evidence="6 10" id="KW-0143">Chaperone</keyword>
<evidence type="ECO:0000256" key="12">
    <source>
        <dbReference type="RuleBase" id="RU004478"/>
    </source>
</evidence>
<feature type="compositionally biased region" description="Low complexity" evidence="13">
    <location>
        <begin position="211"/>
        <end position="221"/>
    </location>
</feature>
<dbReference type="OrthoDB" id="9789811at2"/>
<dbReference type="GO" id="GO:0042803">
    <property type="term" value="F:protein homodimerization activity"/>
    <property type="evidence" value="ECO:0007669"/>
    <property type="project" value="InterPro"/>
</dbReference>
<keyword evidence="4 10" id="KW-0963">Cytoplasm</keyword>
<dbReference type="AlphaFoldDB" id="A0A1E3W857"/>
<comment type="subunit">
    <text evidence="3 10">Homodimer.</text>
</comment>
<dbReference type="SUPFAM" id="SSF58014">
    <property type="entry name" value="Coiled-coil domain of nucleotide exchange factor GrpE"/>
    <property type="match status" value="1"/>
</dbReference>
<dbReference type="NCBIfam" id="NF010739">
    <property type="entry name" value="PRK14141.1"/>
    <property type="match status" value="1"/>
</dbReference>
<evidence type="ECO:0000256" key="11">
    <source>
        <dbReference type="RuleBase" id="RU000639"/>
    </source>
</evidence>
<dbReference type="STRING" id="1774969.AUC69_00165"/>
<protein>
    <recommendedName>
        <fullName evidence="8 10">Protein GrpE</fullName>
    </recommendedName>
    <alternativeName>
        <fullName evidence="9 10">HSP-70 cofactor</fullName>
    </alternativeName>
</protein>
<dbReference type="Gene3D" id="3.90.20.20">
    <property type="match status" value="1"/>
</dbReference>
<evidence type="ECO:0000256" key="7">
    <source>
        <dbReference type="ARBA" id="ARBA00053401"/>
    </source>
</evidence>
<dbReference type="HAMAP" id="MF_01151">
    <property type="entry name" value="GrpE"/>
    <property type="match status" value="1"/>
</dbReference>
<accession>A0A1E3W857</accession>
<dbReference type="RefSeq" id="WP_069440367.1">
    <property type="nucleotide sequence ID" value="NZ_LPWF01000002.1"/>
</dbReference>
<dbReference type="Gene3D" id="2.30.22.10">
    <property type="entry name" value="Head domain of nucleotide exchange factor GrpE"/>
    <property type="match status" value="1"/>
</dbReference>
<dbReference type="GO" id="GO:0005737">
    <property type="term" value="C:cytoplasm"/>
    <property type="evidence" value="ECO:0007669"/>
    <property type="project" value="UniProtKB-SubCell"/>
</dbReference>
<comment type="similarity">
    <text evidence="2 10 12">Belongs to the GrpE family.</text>
</comment>
<evidence type="ECO:0000256" key="3">
    <source>
        <dbReference type="ARBA" id="ARBA00011738"/>
    </source>
</evidence>
<evidence type="ECO:0000256" key="10">
    <source>
        <dbReference type="HAMAP-Rule" id="MF_01151"/>
    </source>
</evidence>
<dbReference type="InterPro" id="IPR009012">
    <property type="entry name" value="GrpE_head"/>
</dbReference>
<dbReference type="PROSITE" id="PS01071">
    <property type="entry name" value="GRPE"/>
    <property type="match status" value="1"/>
</dbReference>